<evidence type="ECO:0000256" key="14">
    <source>
        <dbReference type="ARBA" id="ARBA00023170"/>
    </source>
</evidence>
<keyword evidence="6" id="KW-0808">Transferase</keyword>
<dbReference type="Pfam" id="PF07714">
    <property type="entry name" value="PK_Tyr_Ser-Thr"/>
    <property type="match status" value="1"/>
</dbReference>
<dbReference type="SUPFAM" id="SSF56112">
    <property type="entry name" value="Protein kinase-like (PK-like)"/>
    <property type="match status" value="1"/>
</dbReference>
<evidence type="ECO:0000256" key="3">
    <source>
        <dbReference type="ARBA" id="ARBA00022527"/>
    </source>
</evidence>
<keyword evidence="13 19" id="KW-0472">Membrane</keyword>
<keyword evidence="9" id="KW-0677">Repeat</keyword>
<evidence type="ECO:0000256" key="6">
    <source>
        <dbReference type="ARBA" id="ARBA00022679"/>
    </source>
</evidence>
<feature type="binding site" evidence="18">
    <location>
        <position position="523"/>
    </location>
    <ligand>
        <name>ATP</name>
        <dbReference type="ChEBI" id="CHEBI:30616"/>
    </ligand>
</feature>
<dbReference type="SUPFAM" id="SSF52058">
    <property type="entry name" value="L domain-like"/>
    <property type="match status" value="1"/>
</dbReference>
<evidence type="ECO:0000259" key="20">
    <source>
        <dbReference type="PROSITE" id="PS50011"/>
    </source>
</evidence>
<evidence type="ECO:0000256" key="5">
    <source>
        <dbReference type="ARBA" id="ARBA00022614"/>
    </source>
</evidence>
<dbReference type="AlphaFoldDB" id="A0A7J6G8F7"/>
<evidence type="ECO:0000313" key="21">
    <source>
        <dbReference type="EMBL" id="KAF4379214.1"/>
    </source>
</evidence>
<dbReference type="Proteomes" id="UP000583929">
    <property type="component" value="Unassembled WGS sequence"/>
</dbReference>
<protein>
    <recommendedName>
        <fullName evidence="2">non-specific serine/threonine protein kinase</fullName>
        <ecNumber evidence="2">2.7.11.1</ecNumber>
    </recommendedName>
</protein>
<dbReference type="Gene3D" id="3.80.10.10">
    <property type="entry name" value="Ribonuclease Inhibitor"/>
    <property type="match status" value="1"/>
</dbReference>
<dbReference type="PANTHER" id="PTHR48006:SF48">
    <property type="entry name" value="PROTEIN KINASE DOMAIN-CONTAINING PROTEIN"/>
    <property type="match status" value="1"/>
</dbReference>
<dbReference type="InterPro" id="IPR000719">
    <property type="entry name" value="Prot_kinase_dom"/>
</dbReference>
<keyword evidence="11 18" id="KW-0067">ATP-binding</keyword>
<keyword evidence="22" id="KW-1185">Reference proteome</keyword>
<feature type="non-terminal residue" evidence="21">
    <location>
        <position position="710"/>
    </location>
</feature>
<dbReference type="PANTHER" id="PTHR48006">
    <property type="entry name" value="LEUCINE-RICH REPEAT-CONTAINING PROTEIN DDB_G0281931-RELATED"/>
    <property type="match status" value="1"/>
</dbReference>
<dbReference type="GO" id="GO:0005524">
    <property type="term" value="F:ATP binding"/>
    <property type="evidence" value="ECO:0007669"/>
    <property type="project" value="UniProtKB-UniRule"/>
</dbReference>
<evidence type="ECO:0000256" key="8">
    <source>
        <dbReference type="ARBA" id="ARBA00022729"/>
    </source>
</evidence>
<sequence>NNRHQPEIGKCRTTMFYMYGPVIQLSEWRNTRKFRKNEISSITGPVIQLSEWRNTRNNLRYNLLTNSIPPSLGELSRLRELDASYNQLSGSLQPTLGNLSDLNTLWLSSNNFTGIFPESYAKFEMMDRFVLRNCSISGSIPAYFGYLSNLRYLSLAENKLNGTIPNWIEHAAFSTMIDLSYNNFSKLSFKDPESSNISLFSCCCCQPEKTNDDVNQLMTEYCPQGKPKYSSLYINCGGEEATINGIKYESDNDTRNFYVSPKGNWGYSSKESFVAGNTNYSNDIKRVKCGFSVSEAPLYEKARFSPLSLKYYGFCLHNGNYNVTLHFAEIVYTEEAGYDSNKKRVFDVYIQGKRVLTDFDIKNESKPNKIAIKDNLTAVVSNNQLEIHLYWAGKGSSDYTQEPSGQYGESVPPPDFNGPLISAISVTADFKLGKKLSPVHIALITVASVIFTLLLILALAWMMGWLEKEDLHEIRVGEDKTVTLRQLSDATRKFSKETEIGKGSFGTVYKAEFPDHHVVAVKKLDTLSVEGIEKLKSEIYTLQSLRHENLVRLFDIYVGKGLYLVIYEYMENKSLADALFSNGYMAPEYPMYGTISSKYDVYGFGVVILELVSGRKNAGHKHNQDELEFLVCVAETKGSLLDLLDKSLTVYETKQAITILKLAVKCTNISPGVRPTMSEVVSVLNEEKTLDEICVPQASDEPDQDLTKDA</sequence>
<evidence type="ECO:0000256" key="12">
    <source>
        <dbReference type="ARBA" id="ARBA00022989"/>
    </source>
</evidence>
<dbReference type="InterPro" id="IPR017441">
    <property type="entry name" value="Protein_kinase_ATP_BS"/>
</dbReference>
<evidence type="ECO:0000313" key="22">
    <source>
        <dbReference type="Proteomes" id="UP000583929"/>
    </source>
</evidence>
<dbReference type="Pfam" id="PF00069">
    <property type="entry name" value="Pkinase"/>
    <property type="match status" value="1"/>
</dbReference>
<evidence type="ECO:0000256" key="17">
    <source>
        <dbReference type="ARBA" id="ARBA00048679"/>
    </source>
</evidence>
<dbReference type="InterPro" id="IPR011009">
    <property type="entry name" value="Kinase-like_dom_sf"/>
</dbReference>
<dbReference type="InterPro" id="IPR001611">
    <property type="entry name" value="Leu-rich_rpt"/>
</dbReference>
<comment type="catalytic activity">
    <reaction evidence="16">
        <text>L-threonyl-[protein] + ATP = O-phospho-L-threonyl-[protein] + ADP + H(+)</text>
        <dbReference type="Rhea" id="RHEA:46608"/>
        <dbReference type="Rhea" id="RHEA-COMP:11060"/>
        <dbReference type="Rhea" id="RHEA-COMP:11605"/>
        <dbReference type="ChEBI" id="CHEBI:15378"/>
        <dbReference type="ChEBI" id="CHEBI:30013"/>
        <dbReference type="ChEBI" id="CHEBI:30616"/>
        <dbReference type="ChEBI" id="CHEBI:61977"/>
        <dbReference type="ChEBI" id="CHEBI:456216"/>
        <dbReference type="EC" id="2.7.11.1"/>
    </reaction>
</comment>
<gene>
    <name evidence="21" type="ORF">G4B88_010608</name>
</gene>
<comment type="caution">
    <text evidence="21">The sequence shown here is derived from an EMBL/GenBank/DDBJ whole genome shotgun (WGS) entry which is preliminary data.</text>
</comment>
<feature type="transmembrane region" description="Helical" evidence="19">
    <location>
        <begin position="441"/>
        <end position="466"/>
    </location>
</feature>
<dbReference type="FunFam" id="3.80.10.10:FF:000041">
    <property type="entry name" value="LRR receptor-like serine/threonine-protein kinase ERECTA"/>
    <property type="match status" value="1"/>
</dbReference>
<evidence type="ECO:0000256" key="4">
    <source>
        <dbReference type="ARBA" id="ARBA00022553"/>
    </source>
</evidence>
<keyword evidence="12 19" id="KW-1133">Transmembrane helix</keyword>
<evidence type="ECO:0000256" key="2">
    <source>
        <dbReference type="ARBA" id="ARBA00012513"/>
    </source>
</evidence>
<keyword evidence="5" id="KW-0433">Leucine-rich repeat</keyword>
<evidence type="ECO:0000256" key="16">
    <source>
        <dbReference type="ARBA" id="ARBA00047899"/>
    </source>
</evidence>
<keyword evidence="4" id="KW-0597">Phosphoprotein</keyword>
<dbReference type="Gene3D" id="1.10.510.10">
    <property type="entry name" value="Transferase(Phosphotransferase) domain 1"/>
    <property type="match status" value="1"/>
</dbReference>
<accession>A0A7J6G8F7</accession>
<keyword evidence="3" id="KW-0418">Kinase</keyword>
<keyword evidence="10 18" id="KW-0547">Nucleotide-binding</keyword>
<evidence type="ECO:0000256" key="15">
    <source>
        <dbReference type="ARBA" id="ARBA00023180"/>
    </source>
</evidence>
<dbReference type="Pfam" id="PF00560">
    <property type="entry name" value="LRR_1"/>
    <property type="match status" value="3"/>
</dbReference>
<proteinExistence type="predicted"/>
<keyword evidence="8" id="KW-0732">Signal</keyword>
<dbReference type="Pfam" id="PF11721">
    <property type="entry name" value="Malectin"/>
    <property type="match status" value="1"/>
</dbReference>
<dbReference type="InterPro" id="IPR051824">
    <property type="entry name" value="LRR_Rcpt-Like_S/T_Kinase"/>
</dbReference>
<dbReference type="EMBL" id="JAATIQ010000130">
    <property type="protein sequence ID" value="KAF4379214.1"/>
    <property type="molecule type" value="Genomic_DNA"/>
</dbReference>
<keyword evidence="3" id="KW-0723">Serine/threonine-protein kinase</keyword>
<evidence type="ECO:0000256" key="1">
    <source>
        <dbReference type="ARBA" id="ARBA00004479"/>
    </source>
</evidence>
<evidence type="ECO:0000256" key="18">
    <source>
        <dbReference type="PROSITE-ProRule" id="PRU10141"/>
    </source>
</evidence>
<evidence type="ECO:0000256" key="13">
    <source>
        <dbReference type="ARBA" id="ARBA00023136"/>
    </source>
</evidence>
<dbReference type="PROSITE" id="PS00107">
    <property type="entry name" value="PROTEIN_KINASE_ATP"/>
    <property type="match status" value="1"/>
</dbReference>
<dbReference type="EC" id="2.7.11.1" evidence="2"/>
<evidence type="ECO:0000256" key="19">
    <source>
        <dbReference type="SAM" id="Phobius"/>
    </source>
</evidence>
<keyword evidence="14" id="KW-0675">Receptor</keyword>
<dbReference type="GO" id="GO:0016020">
    <property type="term" value="C:membrane"/>
    <property type="evidence" value="ECO:0007669"/>
    <property type="project" value="UniProtKB-SubCell"/>
</dbReference>
<dbReference type="InterPro" id="IPR021720">
    <property type="entry name" value="Malectin_dom"/>
</dbReference>
<dbReference type="PROSITE" id="PS50011">
    <property type="entry name" value="PROTEIN_KINASE_DOM"/>
    <property type="match status" value="1"/>
</dbReference>
<dbReference type="InterPro" id="IPR032675">
    <property type="entry name" value="LRR_dom_sf"/>
</dbReference>
<reference evidence="21 22" key="1">
    <citation type="journal article" date="2020" name="bioRxiv">
        <title>Sequence and annotation of 42 cannabis genomes reveals extensive copy number variation in cannabinoid synthesis and pathogen resistance genes.</title>
        <authorList>
            <person name="Mckernan K.J."/>
            <person name="Helbert Y."/>
            <person name="Kane L.T."/>
            <person name="Ebling H."/>
            <person name="Zhang L."/>
            <person name="Liu B."/>
            <person name="Eaton Z."/>
            <person name="Mclaughlin S."/>
            <person name="Kingan S."/>
            <person name="Baybayan P."/>
            <person name="Concepcion G."/>
            <person name="Jordan M."/>
            <person name="Riva A."/>
            <person name="Barbazuk W."/>
            <person name="Harkins T."/>
        </authorList>
    </citation>
    <scope>NUCLEOTIDE SEQUENCE [LARGE SCALE GENOMIC DNA]</scope>
    <source>
        <strain evidence="22">cv. Jamaican Lion 4</strain>
        <tissue evidence="21">Leaf</tissue>
    </source>
</reference>
<evidence type="ECO:0000256" key="11">
    <source>
        <dbReference type="ARBA" id="ARBA00022840"/>
    </source>
</evidence>
<name>A0A7J6G8F7_CANSA</name>
<comment type="catalytic activity">
    <reaction evidence="17">
        <text>L-seryl-[protein] + ATP = O-phospho-L-seryl-[protein] + ADP + H(+)</text>
        <dbReference type="Rhea" id="RHEA:17989"/>
        <dbReference type="Rhea" id="RHEA-COMP:9863"/>
        <dbReference type="Rhea" id="RHEA-COMP:11604"/>
        <dbReference type="ChEBI" id="CHEBI:15378"/>
        <dbReference type="ChEBI" id="CHEBI:29999"/>
        <dbReference type="ChEBI" id="CHEBI:30616"/>
        <dbReference type="ChEBI" id="CHEBI:83421"/>
        <dbReference type="ChEBI" id="CHEBI:456216"/>
        <dbReference type="EC" id="2.7.11.1"/>
    </reaction>
</comment>
<dbReference type="InterPro" id="IPR001245">
    <property type="entry name" value="Ser-Thr/Tyr_kinase_cat_dom"/>
</dbReference>
<feature type="domain" description="Protein kinase" evidence="20">
    <location>
        <begin position="494"/>
        <end position="710"/>
    </location>
</feature>
<dbReference type="Gene3D" id="3.30.200.20">
    <property type="entry name" value="Phosphorylase Kinase, domain 1"/>
    <property type="match status" value="1"/>
</dbReference>
<organism evidence="21 22">
    <name type="scientific">Cannabis sativa</name>
    <name type="common">Hemp</name>
    <name type="synonym">Marijuana</name>
    <dbReference type="NCBI Taxonomy" id="3483"/>
    <lineage>
        <taxon>Eukaryota</taxon>
        <taxon>Viridiplantae</taxon>
        <taxon>Streptophyta</taxon>
        <taxon>Embryophyta</taxon>
        <taxon>Tracheophyta</taxon>
        <taxon>Spermatophyta</taxon>
        <taxon>Magnoliopsida</taxon>
        <taxon>eudicotyledons</taxon>
        <taxon>Gunneridae</taxon>
        <taxon>Pentapetalae</taxon>
        <taxon>rosids</taxon>
        <taxon>fabids</taxon>
        <taxon>Rosales</taxon>
        <taxon>Cannabaceae</taxon>
        <taxon>Cannabis</taxon>
    </lineage>
</organism>
<dbReference type="Gene3D" id="2.60.120.430">
    <property type="entry name" value="Galactose-binding lectin"/>
    <property type="match status" value="1"/>
</dbReference>
<evidence type="ECO:0000256" key="10">
    <source>
        <dbReference type="ARBA" id="ARBA00022741"/>
    </source>
</evidence>
<evidence type="ECO:0000256" key="7">
    <source>
        <dbReference type="ARBA" id="ARBA00022692"/>
    </source>
</evidence>
<keyword evidence="7 19" id="KW-0812">Transmembrane</keyword>
<evidence type="ECO:0000256" key="9">
    <source>
        <dbReference type="ARBA" id="ARBA00022737"/>
    </source>
</evidence>
<comment type="subcellular location">
    <subcellularLocation>
        <location evidence="1">Membrane</location>
        <topology evidence="1">Single-pass type I membrane protein</topology>
    </subcellularLocation>
</comment>
<dbReference type="GO" id="GO:0004674">
    <property type="term" value="F:protein serine/threonine kinase activity"/>
    <property type="evidence" value="ECO:0007669"/>
    <property type="project" value="UniProtKB-KW"/>
</dbReference>
<keyword evidence="15" id="KW-0325">Glycoprotein</keyword>